<gene>
    <name evidence="1" type="ORF">H8718_11685</name>
</gene>
<proteinExistence type="predicted"/>
<evidence type="ECO:0000313" key="2">
    <source>
        <dbReference type="Proteomes" id="UP000655830"/>
    </source>
</evidence>
<name>A0A926EKJ8_9FIRM</name>
<dbReference type="EMBL" id="JACRSY010000017">
    <property type="protein sequence ID" value="MBC8580185.1"/>
    <property type="molecule type" value="Genomic_DNA"/>
</dbReference>
<keyword evidence="2" id="KW-1185">Reference proteome</keyword>
<dbReference type="Proteomes" id="UP000655830">
    <property type="component" value="Unassembled WGS sequence"/>
</dbReference>
<evidence type="ECO:0008006" key="3">
    <source>
        <dbReference type="Google" id="ProtNLM"/>
    </source>
</evidence>
<dbReference type="AlphaFoldDB" id="A0A926EKJ8"/>
<accession>A0A926EKJ8</accession>
<comment type="caution">
    <text evidence="1">The sequence shown here is derived from an EMBL/GenBank/DDBJ whole genome shotgun (WGS) entry which is preliminary data.</text>
</comment>
<sequence length="487" mass="56695">MNTYFCDFFNVREQALEEYGAFNISLVADLPLFIDPFLLFNSKKNEYKQLHKEIIRYLIFLKDKSSKGIVTEGLLRAWYTFKEVEQNWLGFSEVGNKGSGLGMKFAKSLDNNLVSLFGKFGEENITEESHLEKLCLIGSGVGRDNISDFTTNLIKAFLLRYTQEFALKHIDKNLLGQFNVSKSRFNYDFEVWEGEIYTLPKFKNSYVILTPKDLLTRDDTFINSNDMYSKIELLVESIDNIALRGQINNYLLQELKKGMKKKERQEVYQRLVQQLPEIIDYYIREKEREKEMASNISNEKVSFCNELLVNNYKIFVEMMATQTPFYDVRQDSFEEALERVMYLKRVIEDMDGYKIFYIDGQPIKREHDFQILYKLTWFSSDSDMNAEVNNGRGPVDFKASQGKKDQTLIEFKLASNSKLKQNLAKQLDVYNKANGGTAKTIKVILYFTDSELARVNKILHDLKIDENNAIVLIDGRKDNKESASNVK</sequence>
<organism evidence="1 2">
    <name type="scientific">Zhenhengia yiwuensis</name>
    <dbReference type="NCBI Taxonomy" id="2763666"/>
    <lineage>
        <taxon>Bacteria</taxon>
        <taxon>Bacillati</taxon>
        <taxon>Bacillota</taxon>
        <taxon>Clostridia</taxon>
        <taxon>Lachnospirales</taxon>
        <taxon>Lachnospiraceae</taxon>
        <taxon>Zhenhengia</taxon>
    </lineage>
</organism>
<dbReference type="RefSeq" id="WP_249333053.1">
    <property type="nucleotide sequence ID" value="NZ_JACRSY010000017.1"/>
</dbReference>
<evidence type="ECO:0000313" key="1">
    <source>
        <dbReference type="EMBL" id="MBC8580185.1"/>
    </source>
</evidence>
<protein>
    <recommendedName>
        <fullName evidence="3">PD-(D/E)XK nuclease superfamily protein</fullName>
    </recommendedName>
</protein>
<reference evidence="1" key="1">
    <citation type="submission" date="2020-08" db="EMBL/GenBank/DDBJ databases">
        <title>Genome public.</title>
        <authorList>
            <person name="Liu C."/>
            <person name="Sun Q."/>
        </authorList>
    </citation>
    <scope>NUCLEOTIDE SEQUENCE</scope>
    <source>
        <strain evidence="1">NSJ-12</strain>
    </source>
</reference>